<proteinExistence type="predicted"/>
<dbReference type="AlphaFoldDB" id="A0A1G8ESM0"/>
<evidence type="ECO:0000256" key="1">
    <source>
        <dbReference type="ARBA" id="ARBA00022729"/>
    </source>
</evidence>
<evidence type="ECO:0000313" key="4">
    <source>
        <dbReference type="Proteomes" id="UP000199492"/>
    </source>
</evidence>
<accession>A0A1G8ESM0</accession>
<dbReference type="Proteomes" id="UP000199492">
    <property type="component" value="Unassembled WGS sequence"/>
</dbReference>
<keyword evidence="4" id="KW-1185">Reference proteome</keyword>
<dbReference type="Gene3D" id="2.40.160.20">
    <property type="match status" value="1"/>
</dbReference>
<dbReference type="SUPFAM" id="SSF56925">
    <property type="entry name" value="OMPA-like"/>
    <property type="match status" value="1"/>
</dbReference>
<dbReference type="InterPro" id="IPR027385">
    <property type="entry name" value="Beta-barrel_OMP"/>
</dbReference>
<dbReference type="InterPro" id="IPR011250">
    <property type="entry name" value="OMP/PagP_B-barrel"/>
</dbReference>
<dbReference type="RefSeq" id="WP_092468049.1">
    <property type="nucleotide sequence ID" value="NZ_FNCZ01000004.1"/>
</dbReference>
<keyword evidence="1" id="KW-0732">Signal</keyword>
<evidence type="ECO:0000313" key="3">
    <source>
        <dbReference type="EMBL" id="SDH72865.1"/>
    </source>
</evidence>
<sequence>MFRKIALFIIGLVSIVGYSQDSKLNVELSYPIVVDDNFVGRNYNGIVDLGLKYRFLALNAIHIGGSFHVGYLKNSKTERVQPIDVNLFTIQPRIFAELHIPSLPKFYPSVGLGYSVFVFKPVNNQPSLNPNTTYESENESGFNINLGIAYDISRKVLIQIQYDFVKFGIDNDVPDITYNSNINILKIGLGYRL</sequence>
<feature type="domain" description="Outer membrane protein beta-barrel" evidence="2">
    <location>
        <begin position="24"/>
        <end position="192"/>
    </location>
</feature>
<dbReference type="OrthoDB" id="1438113at2"/>
<gene>
    <name evidence="3" type="ORF">SAMN04489796_10427</name>
</gene>
<name>A0A1G8ESM0_9FLAO</name>
<protein>
    <submittedName>
        <fullName evidence="3">Opacity protein</fullName>
    </submittedName>
</protein>
<dbReference type="STRING" id="262004.SAMN04489796_10427"/>
<dbReference type="Pfam" id="PF13505">
    <property type="entry name" value="OMP_b-brl"/>
    <property type="match status" value="1"/>
</dbReference>
<organism evidence="3 4">
    <name type="scientific">Winogradskyella thalassocola</name>
    <dbReference type="NCBI Taxonomy" id="262004"/>
    <lineage>
        <taxon>Bacteria</taxon>
        <taxon>Pseudomonadati</taxon>
        <taxon>Bacteroidota</taxon>
        <taxon>Flavobacteriia</taxon>
        <taxon>Flavobacteriales</taxon>
        <taxon>Flavobacteriaceae</taxon>
        <taxon>Winogradskyella</taxon>
    </lineage>
</organism>
<dbReference type="EMBL" id="FNCZ01000004">
    <property type="protein sequence ID" value="SDH72865.1"/>
    <property type="molecule type" value="Genomic_DNA"/>
</dbReference>
<evidence type="ECO:0000259" key="2">
    <source>
        <dbReference type="Pfam" id="PF13505"/>
    </source>
</evidence>
<reference evidence="4" key="1">
    <citation type="submission" date="2016-10" db="EMBL/GenBank/DDBJ databases">
        <authorList>
            <person name="Varghese N."/>
            <person name="Submissions S."/>
        </authorList>
    </citation>
    <scope>NUCLEOTIDE SEQUENCE [LARGE SCALE GENOMIC DNA]</scope>
    <source>
        <strain evidence="4">DSM 15363</strain>
    </source>
</reference>